<protein>
    <submittedName>
        <fullName evidence="1">Uncharacterized protein</fullName>
    </submittedName>
</protein>
<dbReference type="AlphaFoldDB" id="X1GFJ3"/>
<evidence type="ECO:0000313" key="1">
    <source>
        <dbReference type="EMBL" id="GAH31803.1"/>
    </source>
</evidence>
<dbReference type="EMBL" id="BARU01011582">
    <property type="protein sequence ID" value="GAH31803.1"/>
    <property type="molecule type" value="Genomic_DNA"/>
</dbReference>
<proteinExistence type="predicted"/>
<sequence>MTVLKSYGHKVDILNEDSMNIESLYGVLNDLICEKMVLLSLEKKIPYKN</sequence>
<comment type="caution">
    <text evidence="1">The sequence shown here is derived from an EMBL/GenBank/DDBJ whole genome shotgun (WGS) entry which is preliminary data.</text>
</comment>
<organism evidence="1">
    <name type="scientific">marine sediment metagenome</name>
    <dbReference type="NCBI Taxonomy" id="412755"/>
    <lineage>
        <taxon>unclassified sequences</taxon>
        <taxon>metagenomes</taxon>
        <taxon>ecological metagenomes</taxon>
    </lineage>
</organism>
<name>X1GFJ3_9ZZZZ</name>
<reference evidence="1" key="1">
    <citation type="journal article" date="2014" name="Front. Microbiol.">
        <title>High frequency of phylogenetically diverse reductive dehalogenase-homologous genes in deep subseafloor sedimentary metagenomes.</title>
        <authorList>
            <person name="Kawai M."/>
            <person name="Futagami T."/>
            <person name="Toyoda A."/>
            <person name="Takaki Y."/>
            <person name="Nishi S."/>
            <person name="Hori S."/>
            <person name="Arai W."/>
            <person name="Tsubouchi T."/>
            <person name="Morono Y."/>
            <person name="Uchiyama I."/>
            <person name="Ito T."/>
            <person name="Fujiyama A."/>
            <person name="Inagaki F."/>
            <person name="Takami H."/>
        </authorList>
    </citation>
    <scope>NUCLEOTIDE SEQUENCE</scope>
    <source>
        <strain evidence="1">Expedition CK06-06</strain>
    </source>
</reference>
<accession>X1GFJ3</accession>
<gene>
    <name evidence="1" type="ORF">S03H2_21697</name>
</gene>